<dbReference type="RefSeq" id="WP_375154893.1">
    <property type="nucleotide sequence ID" value="NZ_CP036268.1"/>
</dbReference>
<evidence type="ECO:0000259" key="1">
    <source>
        <dbReference type="Pfam" id="PF18478"/>
    </source>
</evidence>
<reference evidence="2 3" key="1">
    <citation type="submission" date="2019-02" db="EMBL/GenBank/DDBJ databases">
        <title>Deep-cultivation of Planctomycetes and their phenomic and genomic characterization uncovers novel biology.</title>
        <authorList>
            <person name="Wiegand S."/>
            <person name="Jogler M."/>
            <person name="Boedeker C."/>
            <person name="Pinto D."/>
            <person name="Vollmers J."/>
            <person name="Rivas-Marin E."/>
            <person name="Kohn T."/>
            <person name="Peeters S.H."/>
            <person name="Heuer A."/>
            <person name="Rast P."/>
            <person name="Oberbeckmann S."/>
            <person name="Bunk B."/>
            <person name="Jeske O."/>
            <person name="Meyerdierks A."/>
            <person name="Storesund J.E."/>
            <person name="Kallscheuer N."/>
            <person name="Luecker S."/>
            <person name="Lage O.M."/>
            <person name="Pohl T."/>
            <person name="Merkel B.J."/>
            <person name="Hornburger P."/>
            <person name="Mueller R.-W."/>
            <person name="Bruemmer F."/>
            <person name="Labrenz M."/>
            <person name="Spormann A.M."/>
            <person name="Op den Camp H."/>
            <person name="Overmann J."/>
            <person name="Amann R."/>
            <person name="Jetten M.S.M."/>
            <person name="Mascher T."/>
            <person name="Medema M.H."/>
            <person name="Devos D.P."/>
            <person name="Kaster A.-K."/>
            <person name="Ovreas L."/>
            <person name="Rohde M."/>
            <person name="Galperin M.Y."/>
            <person name="Jogler C."/>
        </authorList>
    </citation>
    <scope>NUCLEOTIDE SEQUENCE [LARGE SCALE GENOMIC DNA]</scope>
    <source>
        <strain evidence="2 3">Pan189</strain>
    </source>
</reference>
<feature type="domain" description="VapC45 PIN like" evidence="1">
    <location>
        <begin position="1"/>
        <end position="78"/>
    </location>
</feature>
<dbReference type="AlphaFoldDB" id="A0A517R7P2"/>
<dbReference type="InterPro" id="IPR041375">
    <property type="entry name" value="VapC45_PIN-like"/>
</dbReference>
<evidence type="ECO:0000313" key="3">
    <source>
        <dbReference type="Proteomes" id="UP000317318"/>
    </source>
</evidence>
<evidence type="ECO:0000313" key="2">
    <source>
        <dbReference type="EMBL" id="QDT39841.1"/>
    </source>
</evidence>
<organism evidence="2 3">
    <name type="scientific">Stratiformator vulcanicus</name>
    <dbReference type="NCBI Taxonomy" id="2527980"/>
    <lineage>
        <taxon>Bacteria</taxon>
        <taxon>Pseudomonadati</taxon>
        <taxon>Planctomycetota</taxon>
        <taxon>Planctomycetia</taxon>
        <taxon>Planctomycetales</taxon>
        <taxon>Planctomycetaceae</taxon>
        <taxon>Stratiformator</taxon>
    </lineage>
</organism>
<proteinExistence type="predicted"/>
<dbReference type="EMBL" id="CP036268">
    <property type="protein sequence ID" value="QDT39841.1"/>
    <property type="molecule type" value="Genomic_DNA"/>
</dbReference>
<gene>
    <name evidence="2" type="ORF">Pan189_42530</name>
</gene>
<dbReference type="Proteomes" id="UP000317318">
    <property type="component" value="Chromosome"/>
</dbReference>
<dbReference type="KEGG" id="svp:Pan189_42530"/>
<sequence length="128" mass="14911">MTYYFDNNISPHLARMLCELEVDAIALRDDIPANTPDHEVLMRLANSGRVFVTGDRKMRRDPLTKVVLQDRNVTCLFFAPFWDHLQLWPCAAWMTRHWPKVDGFAAKMKRGECAEIKQRGSCEFRPIT</sequence>
<name>A0A517R7P2_9PLAN</name>
<keyword evidence="3" id="KW-1185">Reference proteome</keyword>
<dbReference type="Pfam" id="PF18478">
    <property type="entry name" value="PIN_10"/>
    <property type="match status" value="1"/>
</dbReference>
<protein>
    <recommendedName>
        <fullName evidence="1">VapC45 PIN like domain-containing protein</fullName>
    </recommendedName>
</protein>
<accession>A0A517R7P2</accession>